<keyword evidence="1" id="KW-0472">Membrane</keyword>
<organism evidence="2 3">
    <name type="scientific">Dokdonella immobilis</name>
    <dbReference type="NCBI Taxonomy" id="578942"/>
    <lineage>
        <taxon>Bacteria</taxon>
        <taxon>Pseudomonadati</taxon>
        <taxon>Pseudomonadota</taxon>
        <taxon>Gammaproteobacteria</taxon>
        <taxon>Lysobacterales</taxon>
        <taxon>Rhodanobacteraceae</taxon>
        <taxon>Dokdonella</taxon>
    </lineage>
</organism>
<dbReference type="NCBIfam" id="NF041730">
    <property type="entry name" value="XrtH_assoc"/>
    <property type="match status" value="1"/>
</dbReference>
<dbReference type="Proteomes" id="UP000198575">
    <property type="component" value="Unassembled WGS sequence"/>
</dbReference>
<sequence length="213" mass="22713">MAVSPIRGLGLRALLWLPLSFFIWFAFSSPLVWPVVQMAKLALLSIWPTLFSDVVQSGHSMEVTTHLLVNQTAPDGRSGIGELVLVQNPLLYGYSLPLFSGLAMATPITIRRRLVQFAIALSAMWLAQAFGVVAESFKMLAFDSGAAGANAIVGAGIAPDSIALAYQFGYLILPAVMPVALWIGLNRAFIESLVHPVAEPAAGLPGPNNDAQE</sequence>
<dbReference type="STRING" id="578942.SAMN05216289_10678"/>
<proteinExistence type="predicted"/>
<keyword evidence="1" id="KW-1133">Transmembrane helix</keyword>
<reference evidence="2 3" key="1">
    <citation type="submission" date="2016-10" db="EMBL/GenBank/DDBJ databases">
        <authorList>
            <person name="de Groot N.N."/>
        </authorList>
    </citation>
    <scope>NUCLEOTIDE SEQUENCE [LARGE SCALE GENOMIC DNA]</scope>
    <source>
        <strain evidence="2 3">CGMCC 1.7659</strain>
    </source>
</reference>
<feature type="transmembrane region" description="Helical" evidence="1">
    <location>
        <begin position="117"/>
        <end position="134"/>
    </location>
</feature>
<feature type="transmembrane region" description="Helical" evidence="1">
    <location>
        <begin position="164"/>
        <end position="185"/>
    </location>
</feature>
<evidence type="ECO:0000256" key="1">
    <source>
        <dbReference type="SAM" id="Phobius"/>
    </source>
</evidence>
<gene>
    <name evidence="2" type="ORF">SAMN05216289_10678</name>
</gene>
<keyword evidence="3" id="KW-1185">Reference proteome</keyword>
<evidence type="ECO:0000313" key="2">
    <source>
        <dbReference type="EMBL" id="SFN17390.1"/>
    </source>
</evidence>
<dbReference type="EMBL" id="FOVF01000006">
    <property type="protein sequence ID" value="SFN17390.1"/>
    <property type="molecule type" value="Genomic_DNA"/>
</dbReference>
<name>A0A1I4WW90_9GAMM</name>
<accession>A0A1I4WW90</accession>
<protein>
    <submittedName>
        <fullName evidence="2">Uncharacterized protein</fullName>
    </submittedName>
</protein>
<evidence type="ECO:0000313" key="3">
    <source>
        <dbReference type="Proteomes" id="UP000198575"/>
    </source>
</evidence>
<feature type="transmembrane region" description="Helical" evidence="1">
    <location>
        <begin position="12"/>
        <end position="33"/>
    </location>
</feature>
<keyword evidence="1" id="KW-0812">Transmembrane</keyword>
<dbReference type="InterPro" id="IPR049823">
    <property type="entry name" value="XrtH_assoc"/>
</dbReference>
<dbReference type="AlphaFoldDB" id="A0A1I4WW90"/>
<feature type="transmembrane region" description="Helical" evidence="1">
    <location>
        <begin position="91"/>
        <end position="110"/>
    </location>
</feature>